<evidence type="ECO:0000313" key="7">
    <source>
        <dbReference type="EMBL" id="KAF0691716.1"/>
    </source>
</evidence>
<evidence type="ECO:0000256" key="2">
    <source>
        <dbReference type="ARBA" id="ARBA00022771"/>
    </source>
</evidence>
<dbReference type="EMBL" id="CAADRA010006056">
    <property type="protein sequence ID" value="VFT93886.1"/>
    <property type="molecule type" value="Genomic_DNA"/>
</dbReference>
<name>A0A485L726_9STRA</name>
<keyword evidence="2 4" id="KW-0863">Zinc-finger</keyword>
<feature type="region of interest" description="Disordered" evidence="5">
    <location>
        <begin position="115"/>
        <end position="191"/>
    </location>
</feature>
<dbReference type="PROSITE" id="PS50158">
    <property type="entry name" value="ZF_CCHC"/>
    <property type="match status" value="1"/>
</dbReference>
<protein>
    <submittedName>
        <fullName evidence="8">Aste57867_17128 protein</fullName>
    </submittedName>
</protein>
<evidence type="ECO:0000256" key="5">
    <source>
        <dbReference type="SAM" id="MobiDB-lite"/>
    </source>
</evidence>
<dbReference type="InterPro" id="IPR001878">
    <property type="entry name" value="Znf_CCHC"/>
</dbReference>
<evidence type="ECO:0000256" key="4">
    <source>
        <dbReference type="PROSITE-ProRule" id="PRU00047"/>
    </source>
</evidence>
<keyword evidence="9" id="KW-1185">Reference proteome</keyword>
<evidence type="ECO:0000313" key="9">
    <source>
        <dbReference type="Proteomes" id="UP000332933"/>
    </source>
</evidence>
<keyword evidence="1" id="KW-0479">Metal-binding</keyword>
<evidence type="ECO:0000256" key="3">
    <source>
        <dbReference type="ARBA" id="ARBA00022833"/>
    </source>
</evidence>
<keyword evidence="3" id="KW-0862">Zinc</keyword>
<accession>A0A485L726</accession>
<reference evidence="7" key="2">
    <citation type="submission" date="2019-06" db="EMBL/GenBank/DDBJ databases">
        <title>Genomics analysis of Aphanomyces spp. identifies a new class of oomycete effector associated with host adaptation.</title>
        <authorList>
            <person name="Gaulin E."/>
        </authorList>
    </citation>
    <scope>NUCLEOTIDE SEQUENCE</scope>
    <source>
        <strain evidence="7">CBS 578.67</strain>
    </source>
</reference>
<dbReference type="Proteomes" id="UP000332933">
    <property type="component" value="Unassembled WGS sequence"/>
</dbReference>
<dbReference type="GO" id="GO:0003676">
    <property type="term" value="F:nucleic acid binding"/>
    <property type="evidence" value="ECO:0007669"/>
    <property type="project" value="InterPro"/>
</dbReference>
<evidence type="ECO:0000259" key="6">
    <source>
        <dbReference type="PROSITE" id="PS50158"/>
    </source>
</evidence>
<dbReference type="GO" id="GO:0008270">
    <property type="term" value="F:zinc ion binding"/>
    <property type="evidence" value="ECO:0007669"/>
    <property type="project" value="UniProtKB-KW"/>
</dbReference>
<gene>
    <name evidence="8" type="primary">Aste57867_17128</name>
    <name evidence="7" type="ORF">As57867_017069</name>
    <name evidence="8" type="ORF">ASTE57867_17128</name>
</gene>
<dbReference type="PANTHER" id="PTHR31437">
    <property type="entry name" value="SREK1IP1 FAMILY MEMBER"/>
    <property type="match status" value="1"/>
</dbReference>
<dbReference type="OrthoDB" id="31154at2759"/>
<feature type="domain" description="CCHC-type" evidence="6">
    <location>
        <begin position="93"/>
        <end position="108"/>
    </location>
</feature>
<sequence length="191" mass="21426">MDRENRGFSSSGGDGRESRRGLNPLLPHNNRVHSSAALQMTGIWTKTIGYDPYAQDGDQREDEEAAAASRERARGIMALATLSNRGNEARGACKKCGMMGHLTFQCRNFALVEDKKSDDDDSSSSSSESEAEDARRKRRREPSPERKSASKKKRKRSRSPEAKKAKSSKKESKKHKKHKKDSKKASKKHKH</sequence>
<feature type="region of interest" description="Disordered" evidence="5">
    <location>
        <begin position="1"/>
        <end position="33"/>
    </location>
</feature>
<proteinExistence type="predicted"/>
<dbReference type="AlphaFoldDB" id="A0A485L726"/>
<dbReference type="PANTHER" id="PTHR31437:SF1">
    <property type="entry name" value="PROTEIN SREK1IP1"/>
    <property type="match status" value="1"/>
</dbReference>
<feature type="compositionally biased region" description="Basic residues" evidence="5">
    <location>
        <begin position="171"/>
        <end position="191"/>
    </location>
</feature>
<dbReference type="Pfam" id="PF13917">
    <property type="entry name" value="zf-CCHC_3"/>
    <property type="match status" value="1"/>
</dbReference>
<evidence type="ECO:0000313" key="8">
    <source>
        <dbReference type="EMBL" id="VFT93886.1"/>
    </source>
</evidence>
<evidence type="ECO:0000256" key="1">
    <source>
        <dbReference type="ARBA" id="ARBA00022723"/>
    </source>
</evidence>
<feature type="compositionally biased region" description="Basic and acidic residues" evidence="5">
    <location>
        <begin position="158"/>
        <end position="170"/>
    </location>
</feature>
<organism evidence="8 9">
    <name type="scientific">Aphanomyces stellatus</name>
    <dbReference type="NCBI Taxonomy" id="120398"/>
    <lineage>
        <taxon>Eukaryota</taxon>
        <taxon>Sar</taxon>
        <taxon>Stramenopiles</taxon>
        <taxon>Oomycota</taxon>
        <taxon>Saprolegniomycetes</taxon>
        <taxon>Saprolegniales</taxon>
        <taxon>Verrucalvaceae</taxon>
        <taxon>Aphanomyces</taxon>
    </lineage>
</organism>
<dbReference type="EMBL" id="VJMH01006035">
    <property type="protein sequence ID" value="KAF0691716.1"/>
    <property type="molecule type" value="Genomic_DNA"/>
</dbReference>
<reference evidence="8 9" key="1">
    <citation type="submission" date="2019-03" db="EMBL/GenBank/DDBJ databases">
        <authorList>
            <person name="Gaulin E."/>
            <person name="Dumas B."/>
        </authorList>
    </citation>
    <scope>NUCLEOTIDE SEQUENCE [LARGE SCALE GENOMIC DNA]</scope>
    <source>
        <strain evidence="8">CBS 568.67</strain>
    </source>
</reference>